<evidence type="ECO:0000256" key="20">
    <source>
        <dbReference type="SAM" id="Phobius"/>
    </source>
</evidence>
<feature type="transmembrane region" description="Helical" evidence="20">
    <location>
        <begin position="130"/>
        <end position="150"/>
    </location>
</feature>
<feature type="transmembrane region" description="Helical" evidence="20">
    <location>
        <begin position="30"/>
        <end position="50"/>
    </location>
</feature>
<evidence type="ECO:0000256" key="12">
    <source>
        <dbReference type="ARBA" id="ARBA00023027"/>
    </source>
</evidence>
<evidence type="ECO:0000256" key="10">
    <source>
        <dbReference type="ARBA" id="ARBA00022967"/>
    </source>
</evidence>
<evidence type="ECO:0000256" key="17">
    <source>
        <dbReference type="ARBA" id="ARBA00066047"/>
    </source>
</evidence>
<dbReference type="AlphaFoldDB" id="A0A3N5CUG7"/>
<keyword evidence="9" id="KW-0521">NADP</keyword>
<evidence type="ECO:0000256" key="5">
    <source>
        <dbReference type="ARBA" id="ARBA00014581"/>
    </source>
</evidence>
<keyword evidence="10" id="KW-1278">Translocase</keyword>
<dbReference type="EC" id="7.1.1.1" evidence="4"/>
<evidence type="ECO:0000256" key="8">
    <source>
        <dbReference type="ARBA" id="ARBA00022692"/>
    </source>
</evidence>
<keyword evidence="11 20" id="KW-1133">Transmembrane helix</keyword>
<organism evidence="22 23">
    <name type="scientific">Aurantiacibacter spongiae</name>
    <dbReference type="NCBI Taxonomy" id="2488860"/>
    <lineage>
        <taxon>Bacteria</taxon>
        <taxon>Pseudomonadati</taxon>
        <taxon>Pseudomonadota</taxon>
        <taxon>Alphaproteobacteria</taxon>
        <taxon>Sphingomonadales</taxon>
        <taxon>Erythrobacteraceae</taxon>
        <taxon>Aurantiacibacter</taxon>
    </lineage>
</organism>
<feature type="domain" description="NADP transhydrogenase beta-like" evidence="21">
    <location>
        <begin position="33"/>
        <end position="510"/>
    </location>
</feature>
<sequence>MSGTVTHTDLIVSVTAGAAGTGASHGPTNAWVALAYLVAGVFFILALRGLSSPATSRTGNRFGMTGMAIAVVTTLVTHFPTTGSPGNALPVDEGWPDLFSFGEIFVAIAIGAIIGITIARRIAMTAMPELVAAFHSLVGLAAVLVGWAAYLNPVAFGILGAYGIEPVSKVEMGLGIAIGAITFSGSVIAFLKLSGRMSGSPILLPARHVINLVTLGAILVLTAMFAHTPGQDANLIFLIALTVLAFLIGFLLIIPIGGADMPVVVSMLNSYSGWAAAAMGFTLGNSAMIITGALVGSSGAILSYIMCRAMNRSFISVIAGGFGADEGGGGVGEPREQRPYKQGSAEDAAYMLKQAESVIIIPGYGMAVAQAQHALREMSDLLEERGVEVKYAIHPVAGRMPGHMNVLLAEASVDYDKVFELEDINSEFAQADVAFIIGANDVVNPAAKSDKSSPIYGMPVFDVDKAKQVFFIKRSMGGLGYAGVGNDVFYMDQTMMLLSDAKKMVEEINKNLDD</sequence>
<comment type="function">
    <text evidence="1">The transhydrogenation between NADH and NADP is coupled to respiration and ATP hydrolysis and functions as a proton pump across the membrane.</text>
</comment>
<keyword evidence="23" id="KW-1185">Reference proteome</keyword>
<reference evidence="22 23" key="1">
    <citation type="submission" date="2018-11" db="EMBL/GenBank/DDBJ databases">
        <title>Erythrobacter spongiae sp. nov., isolated from a marine sponge.</title>
        <authorList>
            <person name="Zhuang L."/>
            <person name="Luo L."/>
        </authorList>
    </citation>
    <scope>NUCLEOTIDE SEQUENCE [LARGE SCALE GENOMIC DNA]</scope>
    <source>
        <strain evidence="22 23">HN-E23</strain>
    </source>
</reference>
<evidence type="ECO:0000256" key="1">
    <source>
        <dbReference type="ARBA" id="ARBA00003943"/>
    </source>
</evidence>
<evidence type="ECO:0000259" key="21">
    <source>
        <dbReference type="Pfam" id="PF02233"/>
    </source>
</evidence>
<dbReference type="GO" id="GO:0050661">
    <property type="term" value="F:NADP binding"/>
    <property type="evidence" value="ECO:0007669"/>
    <property type="project" value="InterPro"/>
</dbReference>
<comment type="similarity">
    <text evidence="3">Belongs to the PNT beta subunit family.</text>
</comment>
<comment type="subcellular location">
    <subcellularLocation>
        <location evidence="2">Cell inner membrane</location>
        <topology evidence="2">Multi-pass membrane protein</topology>
    </subcellularLocation>
</comment>
<dbReference type="SUPFAM" id="SSF52467">
    <property type="entry name" value="DHS-like NAD/FAD-binding domain"/>
    <property type="match status" value="1"/>
</dbReference>
<dbReference type="Gene3D" id="3.40.50.1220">
    <property type="entry name" value="TPP-binding domain"/>
    <property type="match status" value="1"/>
</dbReference>
<comment type="caution">
    <text evidence="22">The sequence shown here is derived from an EMBL/GenBank/DDBJ whole genome shotgun (WGS) entry which is preliminary data.</text>
</comment>
<keyword evidence="6" id="KW-1003">Cell membrane</keyword>
<evidence type="ECO:0000256" key="2">
    <source>
        <dbReference type="ARBA" id="ARBA00004429"/>
    </source>
</evidence>
<proteinExistence type="inferred from homology"/>
<feature type="transmembrane region" description="Helical" evidence="20">
    <location>
        <begin position="212"/>
        <end position="229"/>
    </location>
</feature>
<dbReference type="PIRSF" id="PIRSF000204">
    <property type="entry name" value="PNTB"/>
    <property type="match status" value="1"/>
</dbReference>
<keyword evidence="12" id="KW-0520">NAD</keyword>
<feature type="transmembrane region" description="Helical" evidence="20">
    <location>
        <begin position="170"/>
        <end position="191"/>
    </location>
</feature>
<dbReference type="GO" id="GO:0008750">
    <property type="term" value="F:proton-translocating NAD(P)+ transhydrogenase activity"/>
    <property type="evidence" value="ECO:0007669"/>
    <property type="project" value="UniProtKB-EC"/>
</dbReference>
<evidence type="ECO:0000256" key="18">
    <source>
        <dbReference type="ARBA" id="ARBA00083284"/>
    </source>
</evidence>
<evidence type="ECO:0000256" key="11">
    <source>
        <dbReference type="ARBA" id="ARBA00022989"/>
    </source>
</evidence>
<evidence type="ECO:0000256" key="14">
    <source>
        <dbReference type="ARBA" id="ARBA00030053"/>
    </source>
</evidence>
<dbReference type="InterPro" id="IPR034300">
    <property type="entry name" value="PNTB-like"/>
</dbReference>
<keyword evidence="13 20" id="KW-0472">Membrane</keyword>
<evidence type="ECO:0000256" key="19">
    <source>
        <dbReference type="ARBA" id="ARBA00083514"/>
    </source>
</evidence>
<accession>A0A3N5CUG7</accession>
<keyword evidence="8 20" id="KW-0812">Transmembrane</keyword>
<dbReference type="OrthoDB" id="9763786at2"/>
<dbReference type="GO" id="GO:0005886">
    <property type="term" value="C:plasma membrane"/>
    <property type="evidence" value="ECO:0007669"/>
    <property type="project" value="UniProtKB-SubCell"/>
</dbReference>
<comment type="catalytic activity">
    <reaction evidence="16">
        <text>NAD(+) + NADPH + H(+)(in) = NADH + NADP(+) + H(+)(out)</text>
        <dbReference type="Rhea" id="RHEA:47992"/>
        <dbReference type="ChEBI" id="CHEBI:15378"/>
        <dbReference type="ChEBI" id="CHEBI:57540"/>
        <dbReference type="ChEBI" id="CHEBI:57783"/>
        <dbReference type="ChEBI" id="CHEBI:57945"/>
        <dbReference type="ChEBI" id="CHEBI:58349"/>
        <dbReference type="EC" id="7.1.1.1"/>
    </reaction>
</comment>
<evidence type="ECO:0000256" key="16">
    <source>
        <dbReference type="ARBA" id="ARBA00048202"/>
    </source>
</evidence>
<feature type="transmembrane region" description="Helical" evidence="20">
    <location>
        <begin position="99"/>
        <end position="118"/>
    </location>
</feature>
<comment type="subunit">
    <text evidence="17">Complex of an alpha and a beta chain; in Rhodospirillum, the alpha chain seems to be made of two subunits.</text>
</comment>
<evidence type="ECO:0000256" key="15">
    <source>
        <dbReference type="ARBA" id="ARBA00033258"/>
    </source>
</evidence>
<dbReference type="PANTHER" id="PTHR44758:SF1">
    <property type="entry name" value="NAD(P) TRANSHYDROGENASE SUBUNIT BETA"/>
    <property type="match status" value="1"/>
</dbReference>
<evidence type="ECO:0000313" key="23">
    <source>
        <dbReference type="Proteomes" id="UP000275232"/>
    </source>
</evidence>
<dbReference type="InterPro" id="IPR029035">
    <property type="entry name" value="DHS-like_NAD/FAD-binding_dom"/>
</dbReference>
<name>A0A3N5CUG7_9SPHN</name>
<evidence type="ECO:0000256" key="13">
    <source>
        <dbReference type="ARBA" id="ARBA00023136"/>
    </source>
</evidence>
<keyword evidence="7" id="KW-0997">Cell inner membrane</keyword>
<gene>
    <name evidence="22" type="ORF">EG799_12575</name>
</gene>
<evidence type="ECO:0000256" key="9">
    <source>
        <dbReference type="ARBA" id="ARBA00022857"/>
    </source>
</evidence>
<dbReference type="EMBL" id="RPFZ01000001">
    <property type="protein sequence ID" value="RPF72367.1"/>
    <property type="molecule type" value="Genomic_DNA"/>
</dbReference>
<evidence type="ECO:0000256" key="7">
    <source>
        <dbReference type="ARBA" id="ARBA00022519"/>
    </source>
</evidence>
<dbReference type="Pfam" id="PF02233">
    <property type="entry name" value="PNTB"/>
    <property type="match status" value="1"/>
</dbReference>
<dbReference type="PANTHER" id="PTHR44758">
    <property type="entry name" value="NAD(P) TRANSHYDROGENASE SUBUNIT BETA"/>
    <property type="match status" value="1"/>
</dbReference>
<dbReference type="InterPro" id="IPR012136">
    <property type="entry name" value="NADH_DH_b"/>
</dbReference>
<feature type="transmembrane region" description="Helical" evidence="20">
    <location>
        <begin position="62"/>
        <end position="79"/>
    </location>
</feature>
<evidence type="ECO:0000256" key="4">
    <source>
        <dbReference type="ARBA" id="ARBA00012943"/>
    </source>
</evidence>
<dbReference type="FunFam" id="3.40.50.1220:FF:000002">
    <property type="entry name" value="NAD(P) transhydrogenase subunit beta"/>
    <property type="match status" value="1"/>
</dbReference>
<dbReference type="Proteomes" id="UP000275232">
    <property type="component" value="Unassembled WGS sequence"/>
</dbReference>
<evidence type="ECO:0000256" key="3">
    <source>
        <dbReference type="ARBA" id="ARBA00007919"/>
    </source>
</evidence>
<evidence type="ECO:0000256" key="6">
    <source>
        <dbReference type="ARBA" id="ARBA00022475"/>
    </source>
</evidence>
<feature type="transmembrane region" description="Helical" evidence="20">
    <location>
        <begin position="235"/>
        <end position="254"/>
    </location>
</feature>
<evidence type="ECO:0000313" key="22">
    <source>
        <dbReference type="EMBL" id="RPF72367.1"/>
    </source>
</evidence>
<protein>
    <recommendedName>
        <fullName evidence="5">NAD(P) transhydrogenase subunit beta</fullName>
        <ecNumber evidence="4">7.1.1.1</ecNumber>
    </recommendedName>
    <alternativeName>
        <fullName evidence="15">Nicotinamide nucleotide transhydrogenase subunit beta</fullName>
    </alternativeName>
    <alternativeName>
        <fullName evidence="19">Proton-translocating transhydrogenase NADP(H)-binding component</fullName>
    </alternativeName>
    <alternativeName>
        <fullName evidence="14">Pyridine nucleotide transhydrogenase subunit beta</fullName>
    </alternativeName>
    <alternativeName>
        <fullName evidence="18">dIII</fullName>
    </alternativeName>
</protein>